<evidence type="ECO:0000313" key="2">
    <source>
        <dbReference type="EMBL" id="GAA2907680.1"/>
    </source>
</evidence>
<reference evidence="3" key="1">
    <citation type="journal article" date="2019" name="Int. J. Syst. Evol. Microbiol.">
        <title>The Global Catalogue of Microorganisms (GCM) 10K type strain sequencing project: providing services to taxonomists for standard genome sequencing and annotation.</title>
        <authorList>
            <consortium name="The Broad Institute Genomics Platform"/>
            <consortium name="The Broad Institute Genome Sequencing Center for Infectious Disease"/>
            <person name="Wu L."/>
            <person name="Ma J."/>
        </authorList>
    </citation>
    <scope>NUCLEOTIDE SEQUENCE [LARGE SCALE GENOMIC DNA]</scope>
    <source>
        <strain evidence="3">JCM 6242</strain>
    </source>
</reference>
<feature type="transmembrane region" description="Helical" evidence="1">
    <location>
        <begin position="12"/>
        <end position="32"/>
    </location>
</feature>
<evidence type="ECO:0000256" key="1">
    <source>
        <dbReference type="SAM" id="Phobius"/>
    </source>
</evidence>
<proteinExistence type="predicted"/>
<accession>A0ABP6IS78</accession>
<dbReference type="EMBL" id="BAAAVI010000092">
    <property type="protein sequence ID" value="GAA2907680.1"/>
    <property type="molecule type" value="Genomic_DNA"/>
</dbReference>
<keyword evidence="1" id="KW-0812">Transmembrane</keyword>
<keyword evidence="1" id="KW-1133">Transmembrane helix</keyword>
<sequence length="97" mass="10750">MTRTVAEGIDLLQWQGTFAFLITLVVVTLLAVHVTRQWRRAWEARAAVDRDNALRDLAAKSVAAQRAQADEITALRVELAAVKADTAEIHELLRSVS</sequence>
<evidence type="ECO:0008006" key="4">
    <source>
        <dbReference type="Google" id="ProtNLM"/>
    </source>
</evidence>
<comment type="caution">
    <text evidence="2">The sequence shown here is derived from an EMBL/GenBank/DDBJ whole genome shotgun (WGS) entry which is preliminary data.</text>
</comment>
<name>A0ABP6IS78_9ACTN</name>
<dbReference type="RefSeq" id="WP_344981235.1">
    <property type="nucleotide sequence ID" value="NZ_BAAAVI010000092.1"/>
</dbReference>
<protein>
    <recommendedName>
        <fullName evidence="4">DUF2746 domain-containing protein</fullName>
    </recommendedName>
</protein>
<keyword evidence="3" id="KW-1185">Reference proteome</keyword>
<evidence type="ECO:0000313" key="3">
    <source>
        <dbReference type="Proteomes" id="UP001500831"/>
    </source>
</evidence>
<dbReference type="Proteomes" id="UP001500831">
    <property type="component" value="Unassembled WGS sequence"/>
</dbReference>
<organism evidence="2 3">
    <name type="scientific">Streptosporangium fragile</name>
    <dbReference type="NCBI Taxonomy" id="46186"/>
    <lineage>
        <taxon>Bacteria</taxon>
        <taxon>Bacillati</taxon>
        <taxon>Actinomycetota</taxon>
        <taxon>Actinomycetes</taxon>
        <taxon>Streptosporangiales</taxon>
        <taxon>Streptosporangiaceae</taxon>
        <taxon>Streptosporangium</taxon>
    </lineage>
</organism>
<keyword evidence="1" id="KW-0472">Membrane</keyword>
<gene>
    <name evidence="2" type="ORF">GCM10010517_74110</name>
</gene>